<name>A0ABQ0X0K4_9MICC</name>
<dbReference type="EMBL" id="BJZR01000006">
    <property type="protein sequence ID" value="GEO91083.1"/>
    <property type="molecule type" value="Genomic_DNA"/>
</dbReference>
<feature type="domain" description="N-acetyltransferase" evidence="2">
    <location>
        <begin position="10"/>
        <end position="100"/>
    </location>
</feature>
<dbReference type="RefSeq" id="WP_083529206.1">
    <property type="nucleotide sequence ID" value="NZ_BJZR01000006.1"/>
</dbReference>
<dbReference type="Gene3D" id="3.40.630.30">
    <property type="match status" value="1"/>
</dbReference>
<dbReference type="InterPro" id="IPR031165">
    <property type="entry name" value="GNAT_YJDJ"/>
</dbReference>
<protein>
    <recommendedName>
        <fullName evidence="2">N-acetyltransferase domain-containing protein</fullName>
    </recommendedName>
</protein>
<dbReference type="PANTHER" id="PTHR31435">
    <property type="entry name" value="PROTEIN NATD1"/>
    <property type="match status" value="1"/>
</dbReference>
<evidence type="ECO:0000256" key="1">
    <source>
        <dbReference type="SAM" id="MobiDB-lite"/>
    </source>
</evidence>
<proteinExistence type="predicted"/>
<reference evidence="3 4" key="1">
    <citation type="submission" date="2019-07" db="EMBL/GenBank/DDBJ databases">
        <title>Whole genome shotgun sequence of Kocuria flava NBRC 107626.</title>
        <authorList>
            <person name="Hosoyama A."/>
            <person name="Uohara A."/>
            <person name="Ohji S."/>
            <person name="Ichikawa N."/>
        </authorList>
    </citation>
    <scope>NUCLEOTIDE SEQUENCE [LARGE SCALE GENOMIC DNA]</scope>
    <source>
        <strain evidence="3 4">NBRC 107626</strain>
    </source>
</reference>
<keyword evidence="4" id="KW-1185">Reference proteome</keyword>
<dbReference type="PANTHER" id="PTHR31435:SF10">
    <property type="entry name" value="BSR4717 PROTEIN"/>
    <property type="match status" value="1"/>
</dbReference>
<sequence length="136" mass="14717">MPEESPITVRNAPGRRRYELVDGGEVVGSAHYRAFGARSGPQRIVFHTEVASSHEGRGLGSRLARHAVEDIIDAGMKVVPVCPYLKKWLGRHPEYADFVAPVRPEHLEAVPEQARAAARDAQEGAGEDSGAGRPAE</sequence>
<dbReference type="Proteomes" id="UP000321155">
    <property type="component" value="Unassembled WGS sequence"/>
</dbReference>
<dbReference type="Pfam" id="PF14542">
    <property type="entry name" value="Acetyltransf_CG"/>
    <property type="match status" value="1"/>
</dbReference>
<feature type="region of interest" description="Disordered" evidence="1">
    <location>
        <begin position="109"/>
        <end position="136"/>
    </location>
</feature>
<gene>
    <name evidence="3" type="ORF">KFL01_03890</name>
</gene>
<organism evidence="3 4">
    <name type="scientific">Kocuria flava</name>
    <dbReference type="NCBI Taxonomy" id="446860"/>
    <lineage>
        <taxon>Bacteria</taxon>
        <taxon>Bacillati</taxon>
        <taxon>Actinomycetota</taxon>
        <taxon>Actinomycetes</taxon>
        <taxon>Micrococcales</taxon>
        <taxon>Micrococcaceae</taxon>
        <taxon>Kocuria</taxon>
    </lineage>
</organism>
<dbReference type="InterPro" id="IPR016181">
    <property type="entry name" value="Acyl_CoA_acyltransferase"/>
</dbReference>
<comment type="caution">
    <text evidence="3">The sequence shown here is derived from an EMBL/GenBank/DDBJ whole genome shotgun (WGS) entry which is preliminary data.</text>
</comment>
<dbReference type="SUPFAM" id="SSF55729">
    <property type="entry name" value="Acyl-CoA N-acyltransferases (Nat)"/>
    <property type="match status" value="1"/>
</dbReference>
<dbReference type="InterPro" id="IPR045057">
    <property type="entry name" value="Gcn5-rel_NAT"/>
</dbReference>
<dbReference type="CDD" id="cd04301">
    <property type="entry name" value="NAT_SF"/>
    <property type="match status" value="1"/>
</dbReference>
<evidence type="ECO:0000313" key="4">
    <source>
        <dbReference type="Proteomes" id="UP000321155"/>
    </source>
</evidence>
<accession>A0ABQ0X0K4</accession>
<evidence type="ECO:0000259" key="2">
    <source>
        <dbReference type="PROSITE" id="PS51729"/>
    </source>
</evidence>
<evidence type="ECO:0000313" key="3">
    <source>
        <dbReference type="EMBL" id="GEO91083.1"/>
    </source>
</evidence>
<dbReference type="PROSITE" id="PS51729">
    <property type="entry name" value="GNAT_YJDJ"/>
    <property type="match status" value="1"/>
</dbReference>